<proteinExistence type="predicted"/>
<protein>
    <submittedName>
        <fullName evidence="2">Uncharacterized protein</fullName>
    </submittedName>
</protein>
<sequence>MVLSPTSFNTTTTTATATLKIEHPETTSSSAPTPQPQPQPQPRPPPPPQQQQPHPPPPWQPYTHLSPELQLQLQLQPRPRPQPEPYPLSRFQAQLYVQNHPNPPVILEPATPPRLRCSCCKPYWIHLPELHANCGLCKEIPANRMEELKKDGYRWRRVTKGGWVGDGLERWEE</sequence>
<accession>A0A4S2MMG0</accession>
<name>A0A4S2MMG0_9PEZI</name>
<feature type="compositionally biased region" description="Pro residues" evidence="1">
    <location>
        <begin position="33"/>
        <end position="60"/>
    </location>
</feature>
<organism evidence="2 3">
    <name type="scientific">Ascodesmis nigricans</name>
    <dbReference type="NCBI Taxonomy" id="341454"/>
    <lineage>
        <taxon>Eukaryota</taxon>
        <taxon>Fungi</taxon>
        <taxon>Dikarya</taxon>
        <taxon>Ascomycota</taxon>
        <taxon>Pezizomycotina</taxon>
        <taxon>Pezizomycetes</taxon>
        <taxon>Pezizales</taxon>
        <taxon>Ascodesmidaceae</taxon>
        <taxon>Ascodesmis</taxon>
    </lineage>
</organism>
<dbReference type="InParanoid" id="A0A4S2MMG0"/>
<keyword evidence="3" id="KW-1185">Reference proteome</keyword>
<dbReference type="AlphaFoldDB" id="A0A4S2MMG0"/>
<dbReference type="Proteomes" id="UP000298138">
    <property type="component" value="Unassembled WGS sequence"/>
</dbReference>
<evidence type="ECO:0000256" key="1">
    <source>
        <dbReference type="SAM" id="MobiDB-lite"/>
    </source>
</evidence>
<evidence type="ECO:0000313" key="2">
    <source>
        <dbReference type="EMBL" id="TGZ78242.1"/>
    </source>
</evidence>
<feature type="region of interest" description="Disordered" evidence="1">
    <location>
        <begin position="1"/>
        <end position="66"/>
    </location>
</feature>
<dbReference type="EMBL" id="ML220143">
    <property type="protein sequence ID" value="TGZ78242.1"/>
    <property type="molecule type" value="Genomic_DNA"/>
</dbReference>
<reference evidence="2 3" key="1">
    <citation type="submission" date="2019-04" db="EMBL/GenBank/DDBJ databases">
        <title>Comparative genomics and transcriptomics to analyze fruiting body development in filamentous ascomycetes.</title>
        <authorList>
            <consortium name="DOE Joint Genome Institute"/>
            <person name="Lutkenhaus R."/>
            <person name="Traeger S."/>
            <person name="Breuer J."/>
            <person name="Kuo A."/>
            <person name="Lipzen A."/>
            <person name="Pangilinan J."/>
            <person name="Dilworth D."/>
            <person name="Sandor L."/>
            <person name="Poggeler S."/>
            <person name="Barry K."/>
            <person name="Grigoriev I.V."/>
            <person name="Nowrousian M."/>
        </authorList>
    </citation>
    <scope>NUCLEOTIDE SEQUENCE [LARGE SCALE GENOMIC DNA]</scope>
    <source>
        <strain evidence="2 3">CBS 389.68</strain>
    </source>
</reference>
<evidence type="ECO:0000313" key="3">
    <source>
        <dbReference type="Proteomes" id="UP000298138"/>
    </source>
</evidence>
<gene>
    <name evidence="2" type="ORF">EX30DRAFT_366062</name>
</gene>